<dbReference type="InterPro" id="IPR036249">
    <property type="entry name" value="Thioredoxin-like_sf"/>
</dbReference>
<protein>
    <submittedName>
        <fullName evidence="2">DUF411 domain-containing protein</fullName>
    </submittedName>
</protein>
<evidence type="ECO:0000313" key="2">
    <source>
        <dbReference type="EMBL" id="RZO27808.1"/>
    </source>
</evidence>
<dbReference type="InterPro" id="IPR007332">
    <property type="entry name" value="DUF411"/>
</dbReference>
<dbReference type="SUPFAM" id="SSF52833">
    <property type="entry name" value="Thioredoxin-like"/>
    <property type="match status" value="1"/>
</dbReference>
<dbReference type="Proteomes" id="UP000315283">
    <property type="component" value="Unassembled WGS sequence"/>
</dbReference>
<organism evidence="2 3">
    <name type="scientific">SAR86 cluster bacterium</name>
    <dbReference type="NCBI Taxonomy" id="2030880"/>
    <lineage>
        <taxon>Bacteria</taxon>
        <taxon>Pseudomonadati</taxon>
        <taxon>Pseudomonadota</taxon>
        <taxon>Gammaproteobacteria</taxon>
        <taxon>SAR86 cluster</taxon>
    </lineage>
</organism>
<accession>A0A520N2U5</accession>
<name>A0A520N2U5_9GAMM</name>
<keyword evidence="1" id="KW-0732">Signal</keyword>
<comment type="caution">
    <text evidence="2">The sequence shown here is derived from an EMBL/GenBank/DDBJ whole genome shotgun (WGS) entry which is preliminary data.</text>
</comment>
<dbReference type="AlphaFoldDB" id="A0A520N2U5"/>
<evidence type="ECO:0000256" key="1">
    <source>
        <dbReference type="SAM" id="SignalP"/>
    </source>
</evidence>
<reference evidence="2 3" key="1">
    <citation type="submission" date="2019-02" db="EMBL/GenBank/DDBJ databases">
        <title>Prokaryotic population dynamics and viral predation in marine succession experiment using metagenomics: the confinement effect.</title>
        <authorList>
            <person name="Haro-Moreno J.M."/>
            <person name="Rodriguez-Valera F."/>
            <person name="Lopez-Perez M."/>
        </authorList>
    </citation>
    <scope>NUCLEOTIDE SEQUENCE [LARGE SCALE GENOMIC DNA]</scope>
    <source>
        <strain evidence="2">MED-G164</strain>
    </source>
</reference>
<sequence>MKKRYLAILFLSLSMSVFSSETFNQIVKNEDALLVYKTPTCGCCKKWIEHLREDGLNIDTEDLQNLDDIKSMYGIKPQYRSCHTAVSSKGLIFEGHIPSKYVTQFLSEDHSNAIGLSVPGMPLGSPGMEVDDRFMPYEVLILYKDGTSEVYAEVKQK</sequence>
<evidence type="ECO:0000313" key="3">
    <source>
        <dbReference type="Proteomes" id="UP000315283"/>
    </source>
</evidence>
<proteinExistence type="predicted"/>
<gene>
    <name evidence="2" type="ORF">EVA97_03655</name>
</gene>
<dbReference type="EMBL" id="SHBJ01000027">
    <property type="protein sequence ID" value="RZO27808.1"/>
    <property type="molecule type" value="Genomic_DNA"/>
</dbReference>
<feature type="chain" id="PRO_5021735174" evidence="1">
    <location>
        <begin position="20"/>
        <end position="157"/>
    </location>
</feature>
<feature type="signal peptide" evidence="1">
    <location>
        <begin position="1"/>
        <end position="19"/>
    </location>
</feature>
<dbReference type="Pfam" id="PF04214">
    <property type="entry name" value="DUF411"/>
    <property type="match status" value="1"/>
</dbReference>